<dbReference type="Proteomes" id="UP000053555">
    <property type="component" value="Unassembled WGS sequence"/>
</dbReference>
<evidence type="ECO:0000313" key="2">
    <source>
        <dbReference type="EMBL" id="KHN10375.1"/>
    </source>
</evidence>
<accession>A0A0B2PMP9</accession>
<proteinExistence type="predicted"/>
<name>A0A0B2PMP9_GLYSO</name>
<feature type="non-terminal residue" evidence="2">
    <location>
        <position position="1"/>
    </location>
</feature>
<reference evidence="2" key="1">
    <citation type="submission" date="2014-07" db="EMBL/GenBank/DDBJ databases">
        <title>Identification of a novel salt tolerance gene in wild soybean by whole-genome sequencing.</title>
        <authorList>
            <person name="Lam H.-M."/>
            <person name="Qi X."/>
            <person name="Li M.-W."/>
            <person name="Liu X."/>
            <person name="Xie M."/>
            <person name="Ni M."/>
            <person name="Xu X."/>
        </authorList>
    </citation>
    <scope>NUCLEOTIDE SEQUENCE [LARGE SCALE GENOMIC DNA]</scope>
    <source>
        <tissue evidence="2">Root</tissue>
    </source>
</reference>
<keyword evidence="1" id="KW-1133">Transmembrane helix</keyword>
<feature type="transmembrane region" description="Helical" evidence="1">
    <location>
        <begin position="21"/>
        <end position="41"/>
    </location>
</feature>
<keyword evidence="1" id="KW-0812">Transmembrane</keyword>
<keyword evidence="1" id="KW-0472">Membrane</keyword>
<dbReference type="PANTHER" id="PTHR33116">
    <property type="entry name" value="REVERSE TRANSCRIPTASE ZINC-BINDING DOMAIN-CONTAINING PROTEIN-RELATED-RELATED"/>
    <property type="match status" value="1"/>
</dbReference>
<feature type="non-terminal residue" evidence="2">
    <location>
        <position position="98"/>
    </location>
</feature>
<sequence length="98" mass="11259">IIKKFGAKLAKWKQRCISMGGRITLINSFLTTLPIYLLSFFRIPIKVVQKIVTIQRNFLWGGDIEANKIPWVRWDTICLPKNKGGLGIKDLIKFNEAL</sequence>
<gene>
    <name evidence="2" type="ORF">glysoja_049050</name>
</gene>
<dbReference type="EMBL" id="KN664520">
    <property type="protein sequence ID" value="KHN10375.1"/>
    <property type="molecule type" value="Genomic_DNA"/>
</dbReference>
<organism evidence="2">
    <name type="scientific">Glycine soja</name>
    <name type="common">Wild soybean</name>
    <dbReference type="NCBI Taxonomy" id="3848"/>
    <lineage>
        <taxon>Eukaryota</taxon>
        <taxon>Viridiplantae</taxon>
        <taxon>Streptophyta</taxon>
        <taxon>Embryophyta</taxon>
        <taxon>Tracheophyta</taxon>
        <taxon>Spermatophyta</taxon>
        <taxon>Magnoliopsida</taxon>
        <taxon>eudicotyledons</taxon>
        <taxon>Gunneridae</taxon>
        <taxon>Pentapetalae</taxon>
        <taxon>rosids</taxon>
        <taxon>fabids</taxon>
        <taxon>Fabales</taxon>
        <taxon>Fabaceae</taxon>
        <taxon>Papilionoideae</taxon>
        <taxon>50 kb inversion clade</taxon>
        <taxon>NPAAA clade</taxon>
        <taxon>indigoferoid/millettioid clade</taxon>
        <taxon>Phaseoleae</taxon>
        <taxon>Glycine</taxon>
        <taxon>Glycine subgen. Soja</taxon>
    </lineage>
</organism>
<evidence type="ECO:0000256" key="1">
    <source>
        <dbReference type="SAM" id="Phobius"/>
    </source>
</evidence>
<protein>
    <submittedName>
        <fullName evidence="2">Putative ribonuclease H protein</fullName>
    </submittedName>
</protein>
<dbReference type="PANTHER" id="PTHR33116:SF75">
    <property type="entry name" value="RIBONUCLEASE H PROTEIN"/>
    <property type="match status" value="1"/>
</dbReference>
<dbReference type="AlphaFoldDB" id="A0A0B2PMP9"/>